<keyword evidence="8" id="KW-0460">Magnesium</keyword>
<feature type="modified residue" description="N6-carboxylysine" evidence="8">
    <location>
        <position position="218"/>
    </location>
</feature>
<accession>A0A9D1G430</accession>
<evidence type="ECO:0000256" key="2">
    <source>
        <dbReference type="ARBA" id="ARBA00005898"/>
    </source>
</evidence>
<comment type="PTM">
    <text evidence="8">Carboxylation is probably crucial for Mg(2+) binding and, consequently, for the gamma-phosphate positioning of ATP.</text>
</comment>
<dbReference type="Pfam" id="PF08245">
    <property type="entry name" value="Mur_ligase_M"/>
    <property type="match status" value="1"/>
</dbReference>
<dbReference type="InterPro" id="IPR004101">
    <property type="entry name" value="Mur_ligase_C"/>
</dbReference>
<comment type="pathway">
    <text evidence="1 8 9">Cell wall biogenesis; peptidoglycan biosynthesis.</text>
</comment>
<dbReference type="InterPro" id="IPR036565">
    <property type="entry name" value="Mur-like_cat_sf"/>
</dbReference>
<dbReference type="PANTHER" id="PTHR23135">
    <property type="entry name" value="MUR LIGASE FAMILY MEMBER"/>
    <property type="match status" value="1"/>
</dbReference>
<keyword evidence="5 8" id="KW-0573">Peptidoglycan synthesis</keyword>
<evidence type="ECO:0000256" key="7">
    <source>
        <dbReference type="ARBA" id="ARBA00023316"/>
    </source>
</evidence>
<protein>
    <recommendedName>
        <fullName evidence="8">UDP-N-acetylmuramoyl-L-alanyl-D-glutamate--2,6-diaminopimelate ligase</fullName>
        <ecNumber evidence="8">6.3.2.13</ecNumber>
    </recommendedName>
    <alternativeName>
        <fullName evidence="8">Meso-A2pm-adding enzyme</fullName>
    </alternativeName>
    <alternativeName>
        <fullName evidence="8">Meso-diaminopimelate-adding enzyme</fullName>
    </alternativeName>
    <alternativeName>
        <fullName evidence="8">UDP-MurNAc-L-Ala-D-Glu:meso-diaminopimelate ligase</fullName>
    </alternativeName>
    <alternativeName>
        <fullName evidence="8">UDP-MurNAc-tripeptide synthetase</fullName>
    </alternativeName>
    <alternativeName>
        <fullName evidence="8">UDP-N-acetylmuramyl-tripeptide synthetase</fullName>
    </alternativeName>
</protein>
<feature type="binding site" evidence="8">
    <location>
        <position position="178"/>
    </location>
    <ligand>
        <name>UDP-N-acetyl-alpha-D-muramoyl-L-alanyl-D-glutamate</name>
        <dbReference type="ChEBI" id="CHEBI:83900"/>
    </ligand>
</feature>
<evidence type="ECO:0000259" key="11">
    <source>
        <dbReference type="Pfam" id="PF02875"/>
    </source>
</evidence>
<dbReference type="InterPro" id="IPR000713">
    <property type="entry name" value="Mur_ligase_N"/>
</dbReference>
<comment type="function">
    <text evidence="8">Catalyzes the addition of meso-diaminopimelic acid to the nucleotide precursor UDP-N-acetylmuramoyl-L-alanyl-D-glutamate (UMAG) in the biosynthesis of bacterial cell-wall peptidoglycan.</text>
</comment>
<comment type="catalytic activity">
    <reaction evidence="8">
        <text>UDP-N-acetyl-alpha-D-muramoyl-L-alanyl-D-glutamate + meso-2,6-diaminopimelate + ATP = UDP-N-acetyl-alpha-D-muramoyl-L-alanyl-gamma-D-glutamyl-meso-2,6-diaminopimelate + ADP + phosphate + H(+)</text>
        <dbReference type="Rhea" id="RHEA:23676"/>
        <dbReference type="ChEBI" id="CHEBI:15378"/>
        <dbReference type="ChEBI" id="CHEBI:30616"/>
        <dbReference type="ChEBI" id="CHEBI:43474"/>
        <dbReference type="ChEBI" id="CHEBI:57791"/>
        <dbReference type="ChEBI" id="CHEBI:83900"/>
        <dbReference type="ChEBI" id="CHEBI:83905"/>
        <dbReference type="ChEBI" id="CHEBI:456216"/>
        <dbReference type="EC" id="6.3.2.13"/>
    </reaction>
</comment>
<dbReference type="HAMAP" id="MF_00208">
    <property type="entry name" value="MurE"/>
    <property type="match status" value="1"/>
</dbReference>
<comment type="caution">
    <text evidence="13">The sequence shown here is derived from an EMBL/GenBank/DDBJ whole genome shotgun (WGS) entry which is preliminary data.</text>
</comment>
<comment type="similarity">
    <text evidence="2 8">Belongs to the MurCDEF family. MurE subfamily.</text>
</comment>
<dbReference type="AlphaFoldDB" id="A0A9D1G430"/>
<dbReference type="GO" id="GO:0005524">
    <property type="term" value="F:ATP binding"/>
    <property type="evidence" value="ECO:0007669"/>
    <property type="project" value="UniProtKB-UniRule"/>
</dbReference>
<keyword evidence="8 13" id="KW-0436">Ligase</keyword>
<dbReference type="NCBIfam" id="TIGR01085">
    <property type="entry name" value="murE"/>
    <property type="match status" value="1"/>
</dbReference>
<dbReference type="GO" id="GO:0008360">
    <property type="term" value="P:regulation of cell shape"/>
    <property type="evidence" value="ECO:0007669"/>
    <property type="project" value="UniProtKB-KW"/>
</dbReference>
<dbReference type="EC" id="6.3.2.13" evidence="8"/>
<dbReference type="InterPro" id="IPR005761">
    <property type="entry name" value="UDP-N-AcMur-Glu-dNH2Pim_ligase"/>
</dbReference>
<feature type="binding site" evidence="8">
    <location>
        <position position="452"/>
    </location>
    <ligand>
        <name>meso-2,6-diaminopimelate</name>
        <dbReference type="ChEBI" id="CHEBI:57791"/>
    </ligand>
</feature>
<dbReference type="GO" id="GO:0071555">
    <property type="term" value="P:cell wall organization"/>
    <property type="evidence" value="ECO:0007669"/>
    <property type="project" value="UniProtKB-KW"/>
</dbReference>
<feature type="binding site" evidence="8">
    <location>
        <position position="30"/>
    </location>
    <ligand>
        <name>UDP-N-acetyl-alpha-D-muramoyl-L-alanyl-D-glutamate</name>
        <dbReference type="ChEBI" id="CHEBI:83900"/>
    </ligand>
</feature>
<feature type="short sequence motif" description="Meso-diaminopimelate recognition motif" evidence="8">
    <location>
        <begin position="400"/>
        <end position="403"/>
    </location>
</feature>
<keyword evidence="4 8" id="KW-0133">Cell shape</keyword>
<dbReference type="InterPro" id="IPR013221">
    <property type="entry name" value="Mur_ligase_cen"/>
</dbReference>
<keyword evidence="8" id="KW-0067">ATP-binding</keyword>
<dbReference type="PANTHER" id="PTHR23135:SF4">
    <property type="entry name" value="UDP-N-ACETYLMURAMOYL-L-ALANYL-D-GLUTAMATE--2,6-DIAMINOPIMELATE LIGASE MURE HOMOLOG, CHLOROPLASTIC"/>
    <property type="match status" value="1"/>
</dbReference>
<gene>
    <name evidence="8" type="primary">murE</name>
    <name evidence="13" type="ORF">IAD42_03105</name>
</gene>
<feature type="binding site" evidence="8">
    <location>
        <position position="376"/>
    </location>
    <ligand>
        <name>meso-2,6-diaminopimelate</name>
        <dbReference type="ChEBI" id="CHEBI:57791"/>
    </ligand>
</feature>
<keyword evidence="8" id="KW-0547">Nucleotide-binding</keyword>
<evidence type="ECO:0000259" key="10">
    <source>
        <dbReference type="Pfam" id="PF01225"/>
    </source>
</evidence>
<dbReference type="GO" id="GO:0008765">
    <property type="term" value="F:UDP-N-acetylmuramoylalanyl-D-glutamate-2,6-diaminopimelate ligase activity"/>
    <property type="evidence" value="ECO:0007669"/>
    <property type="project" value="UniProtKB-UniRule"/>
</dbReference>
<dbReference type="Pfam" id="PF01225">
    <property type="entry name" value="Mur_ligase"/>
    <property type="match status" value="1"/>
</dbReference>
<dbReference type="SUPFAM" id="SSF63418">
    <property type="entry name" value="MurE/MurF N-terminal domain"/>
    <property type="match status" value="1"/>
</dbReference>
<comment type="subcellular location">
    <subcellularLocation>
        <location evidence="8 9">Cytoplasm</location>
    </subcellularLocation>
</comment>
<evidence type="ECO:0000256" key="1">
    <source>
        <dbReference type="ARBA" id="ARBA00004752"/>
    </source>
</evidence>
<dbReference type="Gene3D" id="3.40.1390.10">
    <property type="entry name" value="MurE/MurF, N-terminal domain"/>
    <property type="match status" value="1"/>
</dbReference>
<evidence type="ECO:0000256" key="4">
    <source>
        <dbReference type="ARBA" id="ARBA00022960"/>
    </source>
</evidence>
<feature type="binding site" evidence="8">
    <location>
        <begin position="400"/>
        <end position="403"/>
    </location>
    <ligand>
        <name>meso-2,6-diaminopimelate</name>
        <dbReference type="ChEBI" id="CHEBI:57791"/>
    </ligand>
</feature>
<dbReference type="Pfam" id="PF02875">
    <property type="entry name" value="Mur_ligase_C"/>
    <property type="match status" value="1"/>
</dbReference>
<comment type="cofactor">
    <cofactor evidence="8">
        <name>Mg(2+)</name>
        <dbReference type="ChEBI" id="CHEBI:18420"/>
    </cofactor>
</comment>
<dbReference type="Gene3D" id="3.40.1190.10">
    <property type="entry name" value="Mur-like, catalytic domain"/>
    <property type="match status" value="1"/>
</dbReference>
<dbReference type="Proteomes" id="UP000886876">
    <property type="component" value="Unassembled WGS sequence"/>
</dbReference>
<dbReference type="GO" id="GO:0051301">
    <property type="term" value="P:cell division"/>
    <property type="evidence" value="ECO:0007669"/>
    <property type="project" value="UniProtKB-KW"/>
</dbReference>
<evidence type="ECO:0000256" key="5">
    <source>
        <dbReference type="ARBA" id="ARBA00022984"/>
    </source>
</evidence>
<name>A0A9D1G430_9FIRM</name>
<comment type="caution">
    <text evidence="8">Lacks conserved residue(s) required for the propagation of feature annotation.</text>
</comment>
<keyword evidence="6 8" id="KW-0131">Cell cycle</keyword>
<keyword evidence="7 8" id="KW-0961">Cell wall biogenesis/degradation</keyword>
<dbReference type="SUPFAM" id="SSF53623">
    <property type="entry name" value="MurD-like peptide ligases, catalytic domain"/>
    <property type="match status" value="1"/>
</dbReference>
<dbReference type="SUPFAM" id="SSF53244">
    <property type="entry name" value="MurD-like peptide ligases, peptide-binding domain"/>
    <property type="match status" value="1"/>
</dbReference>
<keyword evidence="3 8" id="KW-0132">Cell division</keyword>
<feature type="binding site" evidence="8">
    <location>
        <begin position="108"/>
        <end position="114"/>
    </location>
    <ligand>
        <name>ATP</name>
        <dbReference type="ChEBI" id="CHEBI:30616"/>
    </ligand>
</feature>
<feature type="domain" description="Mur ligase central" evidence="12">
    <location>
        <begin position="106"/>
        <end position="304"/>
    </location>
</feature>
<dbReference type="Gene3D" id="3.90.190.20">
    <property type="entry name" value="Mur ligase, C-terminal domain"/>
    <property type="match status" value="1"/>
</dbReference>
<evidence type="ECO:0000313" key="13">
    <source>
        <dbReference type="EMBL" id="HIS96945.1"/>
    </source>
</evidence>
<reference evidence="13" key="2">
    <citation type="journal article" date="2021" name="PeerJ">
        <title>Extensive microbial diversity within the chicken gut microbiome revealed by metagenomics and culture.</title>
        <authorList>
            <person name="Gilroy R."/>
            <person name="Ravi A."/>
            <person name="Getino M."/>
            <person name="Pursley I."/>
            <person name="Horton D.L."/>
            <person name="Alikhan N.F."/>
            <person name="Baker D."/>
            <person name="Gharbi K."/>
            <person name="Hall N."/>
            <person name="Watson M."/>
            <person name="Adriaenssens E.M."/>
            <person name="Foster-Nyarko E."/>
            <person name="Jarju S."/>
            <person name="Secka A."/>
            <person name="Antonio M."/>
            <person name="Oren A."/>
            <person name="Chaudhuri R.R."/>
            <person name="La Ragione R."/>
            <person name="Hildebrand F."/>
            <person name="Pallen M.J."/>
        </authorList>
    </citation>
    <scope>NUCLEOTIDE SEQUENCE</scope>
    <source>
        <strain evidence="13">ChiHecec3B27-6122</strain>
    </source>
</reference>
<dbReference type="InterPro" id="IPR036615">
    <property type="entry name" value="Mur_ligase_C_dom_sf"/>
</dbReference>
<dbReference type="NCBIfam" id="NF001124">
    <property type="entry name" value="PRK00139.1-2"/>
    <property type="match status" value="1"/>
</dbReference>
<reference evidence="13" key="1">
    <citation type="submission" date="2020-10" db="EMBL/GenBank/DDBJ databases">
        <authorList>
            <person name="Gilroy R."/>
        </authorList>
    </citation>
    <scope>NUCLEOTIDE SEQUENCE</scope>
    <source>
        <strain evidence="13">ChiHecec3B27-6122</strain>
    </source>
</reference>
<sequence>MKLSELLRDIEVLELHAPEGLEIADVAYDSRRAAPGSVFVAVRGFDTDGHKYIGSAVGNGAACVICEEAPGCETPYVIVRDSRLALAIASRNFFRDPSSEMTVIGVTGTNGKTTTTYLTKHMLEVCLDAKVGLVGTNGNMIGGEFIKTEHTTPESCDLQRLFREMADAGCTHVVMEVSSHSLALNRVAGVSFGPCVFTNLTQDHLDFHKDMADYAAAKAKLFTMCSLGIVNADDGWSDFMIERAGCPMHTFSCRDAGAELYAKDISLTASGVSFTAVHGSESTRVKLGIPGHFSVYNALGVLGIGLALGIKLEDAVGALSSAKGVKGRVEVVPTDGDYTILIDYAHTPDALENVLRSMREVTDGRLVALFGCGGDRDRKKRPIMGAIAAECADFVVVTSDNPRTEQPEAIIADILEGMAGSATPKEVICSRPEAIEWAIEHHLSGDVIVLAGKGHEDYQIVGHVKHHMDEREIVAEVLRKRKMNK</sequence>
<evidence type="ECO:0000256" key="8">
    <source>
        <dbReference type="HAMAP-Rule" id="MF_00208"/>
    </source>
</evidence>
<feature type="binding site" evidence="8">
    <location>
        <position position="186"/>
    </location>
    <ligand>
        <name>UDP-N-acetyl-alpha-D-muramoyl-L-alanyl-D-glutamate</name>
        <dbReference type="ChEBI" id="CHEBI:83900"/>
    </ligand>
</feature>
<feature type="binding site" evidence="8">
    <location>
        <begin position="151"/>
        <end position="152"/>
    </location>
    <ligand>
        <name>UDP-N-acetyl-alpha-D-muramoyl-L-alanyl-D-glutamate</name>
        <dbReference type="ChEBI" id="CHEBI:83900"/>
    </ligand>
</feature>
<evidence type="ECO:0000259" key="12">
    <source>
        <dbReference type="Pfam" id="PF08245"/>
    </source>
</evidence>
<feature type="domain" description="Mur ligase C-terminal" evidence="11">
    <location>
        <begin position="327"/>
        <end position="454"/>
    </location>
</feature>
<organism evidence="13 14">
    <name type="scientific">Candidatus Scatomorpha pullistercoris</name>
    <dbReference type="NCBI Taxonomy" id="2840929"/>
    <lineage>
        <taxon>Bacteria</taxon>
        <taxon>Bacillati</taxon>
        <taxon>Bacillota</taxon>
        <taxon>Clostridia</taxon>
        <taxon>Eubacteriales</taxon>
        <taxon>Candidatus Scatomorpha</taxon>
    </lineage>
</organism>
<dbReference type="NCBIfam" id="NF001126">
    <property type="entry name" value="PRK00139.1-4"/>
    <property type="match status" value="1"/>
</dbReference>
<feature type="domain" description="Mur ligase N-terminal catalytic" evidence="10">
    <location>
        <begin position="23"/>
        <end position="91"/>
    </location>
</feature>
<feature type="binding site" evidence="8">
    <location>
        <position position="456"/>
    </location>
    <ligand>
        <name>meso-2,6-diaminopimelate</name>
        <dbReference type="ChEBI" id="CHEBI:57791"/>
    </ligand>
</feature>
<keyword evidence="8" id="KW-0963">Cytoplasm</keyword>
<dbReference type="GO" id="GO:0009252">
    <property type="term" value="P:peptidoglycan biosynthetic process"/>
    <property type="evidence" value="ECO:0007669"/>
    <property type="project" value="UniProtKB-UniRule"/>
</dbReference>
<dbReference type="GO" id="GO:0005737">
    <property type="term" value="C:cytoplasm"/>
    <property type="evidence" value="ECO:0007669"/>
    <property type="project" value="UniProtKB-SubCell"/>
</dbReference>
<evidence type="ECO:0000256" key="3">
    <source>
        <dbReference type="ARBA" id="ARBA00022618"/>
    </source>
</evidence>
<dbReference type="InterPro" id="IPR035911">
    <property type="entry name" value="MurE/MurF_N"/>
</dbReference>
<dbReference type="GO" id="GO:0000287">
    <property type="term" value="F:magnesium ion binding"/>
    <property type="evidence" value="ECO:0007669"/>
    <property type="project" value="UniProtKB-UniRule"/>
</dbReference>
<evidence type="ECO:0000313" key="14">
    <source>
        <dbReference type="Proteomes" id="UP000886876"/>
    </source>
</evidence>
<dbReference type="EMBL" id="DVJS01000071">
    <property type="protein sequence ID" value="HIS96945.1"/>
    <property type="molecule type" value="Genomic_DNA"/>
</dbReference>
<evidence type="ECO:0000256" key="9">
    <source>
        <dbReference type="RuleBase" id="RU004135"/>
    </source>
</evidence>
<proteinExistence type="inferred from homology"/>
<evidence type="ECO:0000256" key="6">
    <source>
        <dbReference type="ARBA" id="ARBA00023306"/>
    </source>
</evidence>